<dbReference type="EMBL" id="QFYP01000001">
    <property type="protein sequence ID" value="RAK58715.1"/>
    <property type="molecule type" value="Genomic_DNA"/>
</dbReference>
<protein>
    <recommendedName>
        <fullName evidence="3">DUF2188 domain-containing protein</fullName>
    </recommendedName>
</protein>
<keyword evidence="2" id="KW-1185">Reference proteome</keyword>
<organism evidence="1 2">
    <name type="scientific">Phenylobacterium hankyongense</name>
    <dbReference type="NCBI Taxonomy" id="1813876"/>
    <lineage>
        <taxon>Bacteria</taxon>
        <taxon>Pseudomonadati</taxon>
        <taxon>Pseudomonadota</taxon>
        <taxon>Alphaproteobacteria</taxon>
        <taxon>Caulobacterales</taxon>
        <taxon>Caulobacteraceae</taxon>
        <taxon>Phenylobacterium</taxon>
    </lineage>
</organism>
<proteinExistence type="predicted"/>
<comment type="caution">
    <text evidence="1">The sequence shown here is derived from an EMBL/GenBank/DDBJ whole genome shotgun (WGS) entry which is preliminary data.</text>
</comment>
<gene>
    <name evidence="1" type="ORF">DJ021_02310</name>
</gene>
<reference evidence="2" key="1">
    <citation type="submission" date="2018-05" db="EMBL/GenBank/DDBJ databases">
        <authorList>
            <person name="Li X."/>
        </authorList>
    </citation>
    <scope>NUCLEOTIDE SEQUENCE [LARGE SCALE GENOMIC DNA]</scope>
    <source>
        <strain evidence="2">HKS-05</strain>
    </source>
</reference>
<evidence type="ECO:0008006" key="3">
    <source>
        <dbReference type="Google" id="ProtNLM"/>
    </source>
</evidence>
<accession>A0A328AWU5</accession>
<dbReference type="RefSeq" id="WP_111456008.1">
    <property type="nucleotide sequence ID" value="NZ_QFYP01000001.1"/>
</dbReference>
<dbReference type="OrthoDB" id="9764293at2"/>
<evidence type="ECO:0000313" key="2">
    <source>
        <dbReference type="Proteomes" id="UP000249842"/>
    </source>
</evidence>
<dbReference type="AlphaFoldDB" id="A0A328AWU5"/>
<sequence length="59" mass="6800">MRYEVVESAGEWIVRHRGVEVARFERQGAALEEVARRLRGSPVEDESASLAMRFEPRRA</sequence>
<name>A0A328AWU5_9CAUL</name>
<dbReference type="Proteomes" id="UP000249842">
    <property type="component" value="Unassembled WGS sequence"/>
</dbReference>
<evidence type="ECO:0000313" key="1">
    <source>
        <dbReference type="EMBL" id="RAK58715.1"/>
    </source>
</evidence>